<comment type="caution">
    <text evidence="1">The sequence shown here is derived from an EMBL/GenBank/DDBJ whole genome shotgun (WGS) entry which is preliminary data.</text>
</comment>
<evidence type="ECO:0000313" key="2">
    <source>
        <dbReference type="Proteomes" id="UP000053711"/>
    </source>
</evidence>
<evidence type="ECO:0000313" key="1">
    <source>
        <dbReference type="EMBL" id="ERF67700.1"/>
    </source>
</evidence>
<gene>
    <name evidence="1" type="ORF">H640_01605</name>
</gene>
<reference evidence="1 2" key="1">
    <citation type="journal article" date="2013" name="BMC Genomics">
        <title>Comparative genomics reveals distinct host-interacting traits of three major human-associated propionibacteria.</title>
        <authorList>
            <person name="Mak T.N."/>
            <person name="Schmid M."/>
            <person name="Brzuszkiewicz E."/>
            <person name="Zeng G."/>
            <person name="Meyer R."/>
            <person name="Sfanos K.S."/>
            <person name="Brinkmann V."/>
            <person name="Meyer T.F."/>
            <person name="Bruggemann H."/>
        </authorList>
    </citation>
    <scope>NUCLEOTIDE SEQUENCE [LARGE SCALE GENOMIC DNA]</scope>
    <source>
        <strain evidence="1 2">TM11</strain>
    </source>
</reference>
<accession>A0ACB4UQK3</accession>
<dbReference type="EMBL" id="AOST01000015">
    <property type="protein sequence ID" value="ERF67700.1"/>
    <property type="molecule type" value="Genomic_DNA"/>
</dbReference>
<organism evidence="1 2">
    <name type="scientific">Cutibacterium granulosum TM11</name>
    <dbReference type="NCBI Taxonomy" id="1292373"/>
    <lineage>
        <taxon>Bacteria</taxon>
        <taxon>Bacillati</taxon>
        <taxon>Actinomycetota</taxon>
        <taxon>Actinomycetes</taxon>
        <taxon>Propionibacteriales</taxon>
        <taxon>Propionibacteriaceae</taxon>
        <taxon>Cutibacterium</taxon>
    </lineage>
</organism>
<name>A0ACB4UQK3_9ACTN</name>
<dbReference type="Proteomes" id="UP000053711">
    <property type="component" value="Unassembled WGS sequence"/>
</dbReference>
<proteinExistence type="predicted"/>
<sequence>MSAFLAALVSGADAIELDVHLTRDGRVVVCHDETIDRTSNGHGRVVDQSLQQLRAYSFASGKPGWGYEPIPELDDVLALSCRCDAIVNIELKNSLIRYPGLEQKVVDAVRRHHMADRVVISSFNHRSLVLLADLAPDIRRGMLYEDDLVDPWSYAATLKVQAVHPRHQLLSGRDDVPTFHEHGLGVRAWTVNTEQAREAAHLGVDAVITNYPAEVAVAVASGGRQNPIASSGG</sequence>
<protein>
    <submittedName>
        <fullName evidence="1">Glycerophosphoryl diester phosphodiesterase</fullName>
    </submittedName>
</protein>
<keyword evidence="2" id="KW-1185">Reference proteome</keyword>